<dbReference type="GO" id="GO:0005886">
    <property type="term" value="C:plasma membrane"/>
    <property type="evidence" value="ECO:0007669"/>
    <property type="project" value="UniProtKB-SubCell"/>
</dbReference>
<keyword evidence="4" id="KW-1003">Cell membrane</keyword>
<dbReference type="GO" id="GO:0015250">
    <property type="term" value="F:water channel activity"/>
    <property type="evidence" value="ECO:0007669"/>
    <property type="project" value="TreeGrafter"/>
</dbReference>
<evidence type="ECO:0000256" key="2">
    <source>
        <dbReference type="ARBA" id="ARBA00006175"/>
    </source>
</evidence>
<dbReference type="PANTHER" id="PTHR19139">
    <property type="entry name" value="AQUAPORIN TRANSPORTER"/>
    <property type="match status" value="1"/>
</dbReference>
<dbReference type="Gene3D" id="1.20.1080.10">
    <property type="entry name" value="Glycerol uptake facilitator protein"/>
    <property type="match status" value="1"/>
</dbReference>
<keyword evidence="3 8" id="KW-0813">Transport</keyword>
<evidence type="ECO:0000256" key="1">
    <source>
        <dbReference type="ARBA" id="ARBA00004651"/>
    </source>
</evidence>
<dbReference type="PRINTS" id="PR00783">
    <property type="entry name" value="MINTRINSICP"/>
</dbReference>
<proteinExistence type="inferred from homology"/>
<evidence type="ECO:0000256" key="6">
    <source>
        <dbReference type="ARBA" id="ARBA00022989"/>
    </source>
</evidence>
<keyword evidence="11" id="KW-1185">Reference proteome</keyword>
<dbReference type="PANTHER" id="PTHR19139:SF199">
    <property type="entry name" value="MIP17260P"/>
    <property type="match status" value="1"/>
</dbReference>
<dbReference type="InterPro" id="IPR023271">
    <property type="entry name" value="Aquaporin-like"/>
</dbReference>
<evidence type="ECO:0000256" key="4">
    <source>
        <dbReference type="ARBA" id="ARBA00022475"/>
    </source>
</evidence>
<dbReference type="AlphaFoldDB" id="A0A6J5DYL9"/>
<gene>
    <name evidence="10" type="primary">aqpZ_1</name>
    <name evidence="10" type="ORF">LMG29542_03241</name>
</gene>
<evidence type="ECO:0000256" key="3">
    <source>
        <dbReference type="ARBA" id="ARBA00022448"/>
    </source>
</evidence>
<protein>
    <submittedName>
        <fullName evidence="10">Aquaporin Z</fullName>
    </submittedName>
</protein>
<keyword evidence="5 8" id="KW-0812">Transmembrane</keyword>
<evidence type="ECO:0000256" key="8">
    <source>
        <dbReference type="RuleBase" id="RU000477"/>
    </source>
</evidence>
<dbReference type="Pfam" id="PF00230">
    <property type="entry name" value="MIP"/>
    <property type="match status" value="1"/>
</dbReference>
<name>A0A6J5DYL9_9BURK</name>
<dbReference type="PROSITE" id="PS51257">
    <property type="entry name" value="PROKAR_LIPOPROTEIN"/>
    <property type="match status" value="1"/>
</dbReference>
<dbReference type="InterPro" id="IPR000425">
    <property type="entry name" value="MIP"/>
</dbReference>
<evidence type="ECO:0000313" key="11">
    <source>
        <dbReference type="Proteomes" id="UP000494363"/>
    </source>
</evidence>
<sequence length="250" mass="25731">MASLGKRLVVEGAGTAWVVFIGCGSAVLNAGAVQQGWGVLEVPFAFGLALATAMAALGHMSGAHFNPAVTVGFATAQRFPVRDLLPYIAAQLVGALVGAALLAYVASGRPGFDLSASAFGANGYDDHSPSDYRLHAALAVEFAMSFVFVFVNLAMSARKASTAYAPFVIGACLTLIYLIATPVTNASVNPARSTAAALFVGDWALDQLWLFWAAPMAGGLLAGLAYPLICSEAVNAVDGRGAAGEPRDFR</sequence>
<reference evidence="10 11" key="1">
    <citation type="submission" date="2020-04" db="EMBL/GenBank/DDBJ databases">
        <authorList>
            <person name="De Canck E."/>
        </authorList>
    </citation>
    <scope>NUCLEOTIDE SEQUENCE [LARGE SCALE GENOMIC DNA]</scope>
    <source>
        <strain evidence="10 11">LMG 29542</strain>
    </source>
</reference>
<feature type="transmembrane region" description="Helical" evidence="9">
    <location>
        <begin position="162"/>
        <end position="180"/>
    </location>
</feature>
<feature type="transmembrane region" description="Helical" evidence="9">
    <location>
        <begin position="209"/>
        <end position="230"/>
    </location>
</feature>
<dbReference type="SUPFAM" id="SSF81338">
    <property type="entry name" value="Aquaporin-like"/>
    <property type="match status" value="1"/>
</dbReference>
<evidence type="ECO:0000256" key="5">
    <source>
        <dbReference type="ARBA" id="ARBA00022692"/>
    </source>
</evidence>
<feature type="transmembrane region" description="Helical" evidence="9">
    <location>
        <begin position="44"/>
        <end position="63"/>
    </location>
</feature>
<keyword evidence="6 9" id="KW-1133">Transmembrane helix</keyword>
<feature type="transmembrane region" description="Helical" evidence="9">
    <location>
        <begin position="12"/>
        <end position="32"/>
    </location>
</feature>
<dbReference type="RefSeq" id="WP_175227470.1">
    <property type="nucleotide sequence ID" value="NZ_CADIKH010000013.1"/>
</dbReference>
<evidence type="ECO:0000256" key="9">
    <source>
        <dbReference type="SAM" id="Phobius"/>
    </source>
</evidence>
<feature type="transmembrane region" description="Helical" evidence="9">
    <location>
        <begin position="84"/>
        <end position="106"/>
    </location>
</feature>
<dbReference type="InterPro" id="IPR022357">
    <property type="entry name" value="MIP_CS"/>
</dbReference>
<evidence type="ECO:0000313" key="10">
    <source>
        <dbReference type="EMBL" id="CAB3758076.1"/>
    </source>
</evidence>
<dbReference type="Proteomes" id="UP000494363">
    <property type="component" value="Unassembled WGS sequence"/>
</dbReference>
<keyword evidence="7 9" id="KW-0472">Membrane</keyword>
<accession>A0A6J5DYL9</accession>
<comment type="similarity">
    <text evidence="2 8">Belongs to the MIP/aquaporin (TC 1.A.8) family.</text>
</comment>
<feature type="transmembrane region" description="Helical" evidence="9">
    <location>
        <begin position="134"/>
        <end position="155"/>
    </location>
</feature>
<dbReference type="NCBIfam" id="NF003838">
    <property type="entry name" value="PRK05420.1"/>
    <property type="match status" value="1"/>
</dbReference>
<organism evidence="10 11">
    <name type="scientific">Paraburkholderia humisilvae</name>
    <dbReference type="NCBI Taxonomy" id="627669"/>
    <lineage>
        <taxon>Bacteria</taxon>
        <taxon>Pseudomonadati</taxon>
        <taxon>Pseudomonadota</taxon>
        <taxon>Betaproteobacteria</taxon>
        <taxon>Burkholderiales</taxon>
        <taxon>Burkholderiaceae</taxon>
        <taxon>Paraburkholderia</taxon>
    </lineage>
</organism>
<dbReference type="EMBL" id="CADIKH010000013">
    <property type="protein sequence ID" value="CAB3758076.1"/>
    <property type="molecule type" value="Genomic_DNA"/>
</dbReference>
<comment type="subcellular location">
    <subcellularLocation>
        <location evidence="1">Cell membrane</location>
        <topology evidence="1">Multi-pass membrane protein</topology>
    </subcellularLocation>
</comment>
<dbReference type="PROSITE" id="PS00221">
    <property type="entry name" value="MIP"/>
    <property type="match status" value="1"/>
</dbReference>
<evidence type="ECO:0000256" key="7">
    <source>
        <dbReference type="ARBA" id="ARBA00023136"/>
    </source>
</evidence>
<dbReference type="InterPro" id="IPR034294">
    <property type="entry name" value="Aquaporin_transptr"/>
</dbReference>